<dbReference type="Pfam" id="PF17132">
    <property type="entry name" value="Glyco_hydro_106"/>
    <property type="match status" value="1"/>
</dbReference>
<dbReference type="InterPro" id="IPR008979">
    <property type="entry name" value="Galactose-bd-like_sf"/>
</dbReference>
<evidence type="ECO:0000259" key="4">
    <source>
        <dbReference type="Pfam" id="PF22666"/>
    </source>
</evidence>
<keyword evidence="1 3" id="KW-0732">Signal</keyword>
<dbReference type="PROSITE" id="PS51257">
    <property type="entry name" value="PROKAR_LIPOPROTEIN"/>
    <property type="match status" value="1"/>
</dbReference>
<evidence type="ECO:0000256" key="2">
    <source>
        <dbReference type="ARBA" id="ARBA00022801"/>
    </source>
</evidence>
<dbReference type="Proteomes" id="UP000770785">
    <property type="component" value="Unassembled WGS sequence"/>
</dbReference>
<name>A0ABX0XGK5_9BACT</name>
<feature type="signal peptide" evidence="3">
    <location>
        <begin position="1"/>
        <end position="25"/>
    </location>
</feature>
<evidence type="ECO:0000256" key="3">
    <source>
        <dbReference type="SAM" id="SignalP"/>
    </source>
</evidence>
<keyword evidence="2" id="KW-0378">Hydrolase</keyword>
<gene>
    <name evidence="5" type="ORF">GGR27_003850</name>
</gene>
<dbReference type="PANTHER" id="PTHR43817">
    <property type="entry name" value="GLYCOSYL HYDROLASE"/>
    <property type="match status" value="1"/>
</dbReference>
<comment type="caution">
    <text evidence="5">The sequence shown here is derived from an EMBL/GenBank/DDBJ whole genome shotgun (WGS) entry which is preliminary data.</text>
</comment>
<feature type="domain" description="Beta-mannosidase-like galactose-binding" evidence="4">
    <location>
        <begin position="928"/>
        <end position="1014"/>
    </location>
</feature>
<feature type="chain" id="PRO_5045185296" description="Beta-mannosidase-like galactose-binding domain-containing protein" evidence="3">
    <location>
        <begin position="26"/>
        <end position="1048"/>
    </location>
</feature>
<sequence length="1048" mass="116704">MNIRYRLITLSVLMLLMACTRQPTSGLGNTEPSQSLAGSFQNPPDETKPWLYWYWINNHISEEGITRDLEAMADVGIGAALIGNIYLDRVKEDGPVPMLSPEWKRLTQHAIREGGRLGVDIGMFNSPGWSQSGGPWNTTDNSMRFLASRETQVTGPLTFNEILPAPVGDFADVAVLAFPSTPTGEDILIEATNFTSKDTAVLNFSAPASAPALYTTLLLKPEGTFFATVVLRAEIKGEWQTLRTFRFDRSNNMDQIGFYDDPPLTISFPATEARKFRLEFTKIKATRGSKKIGLKTAALSTSARLEYGLEKQLALMHPTPLPLEGAYQWPAQAEPTPEQVVPVGQVIDLSDKLDEDGVLNWEVPPGNWTIVRTGMLSTGVKNGPAAPGATGLEVDKMNRGALPQHFDAFIGDLLNSMPASEREAFKYVIADSYEMGGQNWTDDLEGPFKKNYGYDPLPWLPVLSGHVVSSVDESNRFLWDLRRLVADRVAYEYVGGLRDMCAENGLKLWLENYGHWGFPSEFLLYGGQSDFVGGEFWNEGTLGSIECKAAASAAHIYGKEQVSAESFTAAGKDFERYPAMLKKKGDWSFTEGINHRVYHVYIQQPYEDKQPGVNAWFGTEFNRHNTWFPKAKSWIDYERRCGYLLRQGEFVADVAYFIGEDVPKMTGVTDPPVPPGYSFDYINADVLHNRTSVVDGRITVADGPSYRILVLPKSETMRPEMLLRIAELVAEGATIVGAPPRRSPSLTDFGVADENVTETAEALWQNERVVNDTSLQNILLKIGTVADLELPPNSPVLWIHRRTSDQEIYFLTNQSEETIDFVAGFRAKGLRPEWWDPIDGAHRPLPEFRGTAEHVHVPLRLGPLESGFVVFSEPDGAAPTGKNYPQPKVLTELAGSWSVQFRNDYLGMDKTIELENLMDWSGHADEDIRYFSGSATYRKTFAAPKVPAGQEVWLELGDVAVVANVTVNGRYVGGLWTAPWRIEVSDYLIKGNNEIAIEVTNLWVNQLIEDAELPEGEQRLWTLTGVRPKRKELQPSGLLGPVRLVTNE</sequence>
<keyword evidence="6" id="KW-1185">Reference proteome</keyword>
<evidence type="ECO:0000313" key="6">
    <source>
        <dbReference type="Proteomes" id="UP000770785"/>
    </source>
</evidence>
<dbReference type="EMBL" id="JAATJH010000010">
    <property type="protein sequence ID" value="NJC28327.1"/>
    <property type="molecule type" value="Genomic_DNA"/>
</dbReference>
<dbReference type="InterPro" id="IPR054593">
    <property type="entry name" value="Beta-mannosidase-like_N2"/>
</dbReference>
<dbReference type="SUPFAM" id="SSF49785">
    <property type="entry name" value="Galactose-binding domain-like"/>
    <property type="match status" value="1"/>
</dbReference>
<organism evidence="5 6">
    <name type="scientific">Neolewinella antarctica</name>
    <dbReference type="NCBI Taxonomy" id="442734"/>
    <lineage>
        <taxon>Bacteria</taxon>
        <taxon>Pseudomonadati</taxon>
        <taxon>Bacteroidota</taxon>
        <taxon>Saprospiria</taxon>
        <taxon>Saprospirales</taxon>
        <taxon>Lewinellaceae</taxon>
        <taxon>Neolewinella</taxon>
    </lineage>
</organism>
<dbReference type="RefSeq" id="WP_168040212.1">
    <property type="nucleotide sequence ID" value="NZ_JAATJH010000010.1"/>
</dbReference>
<dbReference type="PANTHER" id="PTHR43817:SF1">
    <property type="entry name" value="HYDROLASE, FAMILY 43, PUTATIVE (AFU_ORTHOLOGUE AFUA_3G01660)-RELATED"/>
    <property type="match status" value="1"/>
</dbReference>
<evidence type="ECO:0000256" key="1">
    <source>
        <dbReference type="ARBA" id="ARBA00022729"/>
    </source>
</evidence>
<dbReference type="NCBIfam" id="NF045579">
    <property type="entry name" value="rhamnoside_JR"/>
    <property type="match status" value="1"/>
</dbReference>
<evidence type="ECO:0000313" key="5">
    <source>
        <dbReference type="EMBL" id="NJC28327.1"/>
    </source>
</evidence>
<protein>
    <recommendedName>
        <fullName evidence="4">Beta-mannosidase-like galactose-binding domain-containing protein</fullName>
    </recommendedName>
</protein>
<reference evidence="5 6" key="1">
    <citation type="submission" date="2020-03" db="EMBL/GenBank/DDBJ databases">
        <title>Genomic Encyclopedia of Type Strains, Phase IV (KMG-IV): sequencing the most valuable type-strain genomes for metagenomic binning, comparative biology and taxonomic classification.</title>
        <authorList>
            <person name="Goeker M."/>
        </authorList>
    </citation>
    <scope>NUCLEOTIDE SEQUENCE [LARGE SCALE GENOMIC DNA]</scope>
    <source>
        <strain evidence="5 6">DSM 105096</strain>
    </source>
</reference>
<accession>A0ABX0XGK5</accession>
<dbReference type="Pfam" id="PF22666">
    <property type="entry name" value="Glyco_hydro_2_N2"/>
    <property type="match status" value="1"/>
</dbReference>
<dbReference type="Gene3D" id="2.60.120.260">
    <property type="entry name" value="Galactose-binding domain-like"/>
    <property type="match status" value="1"/>
</dbReference>
<proteinExistence type="predicted"/>